<accession>A0ACC0UYA4</accession>
<dbReference type="Proteomes" id="UP001163324">
    <property type="component" value="Chromosome 5"/>
</dbReference>
<evidence type="ECO:0000313" key="1">
    <source>
        <dbReference type="EMBL" id="KAI9899113.1"/>
    </source>
</evidence>
<dbReference type="EMBL" id="CM047944">
    <property type="protein sequence ID" value="KAI9899113.1"/>
    <property type="molecule type" value="Genomic_DNA"/>
</dbReference>
<name>A0ACC0UYA4_9HYPO</name>
<keyword evidence="2" id="KW-1185">Reference proteome</keyword>
<comment type="caution">
    <text evidence="1">The sequence shown here is derived from an EMBL/GenBank/DDBJ whole genome shotgun (WGS) entry which is preliminary data.</text>
</comment>
<sequence>MENSEAQSYLFALINKNLRILSTDGRTFRGQFKCVDPDANVVIAQTYEYRHLPTAQIEGSDLLDRSNSDVMSRYLGLVVIPGEHIIKLEHMKTSSSPLRL</sequence>
<proteinExistence type="predicted"/>
<gene>
    <name evidence="1" type="ORF">N3K66_005574</name>
</gene>
<protein>
    <submittedName>
        <fullName evidence="1">Uncharacterized protein</fullName>
    </submittedName>
</protein>
<evidence type="ECO:0000313" key="2">
    <source>
        <dbReference type="Proteomes" id="UP001163324"/>
    </source>
</evidence>
<reference evidence="1" key="1">
    <citation type="submission" date="2022-10" db="EMBL/GenBank/DDBJ databases">
        <title>Complete Genome of Trichothecium roseum strain YXFP-22015, a Plant Pathogen Isolated from Citrus.</title>
        <authorList>
            <person name="Wang Y."/>
            <person name="Zhu L."/>
        </authorList>
    </citation>
    <scope>NUCLEOTIDE SEQUENCE</scope>
    <source>
        <strain evidence="1">YXFP-22015</strain>
    </source>
</reference>
<organism evidence="1 2">
    <name type="scientific">Trichothecium roseum</name>
    <dbReference type="NCBI Taxonomy" id="47278"/>
    <lineage>
        <taxon>Eukaryota</taxon>
        <taxon>Fungi</taxon>
        <taxon>Dikarya</taxon>
        <taxon>Ascomycota</taxon>
        <taxon>Pezizomycotina</taxon>
        <taxon>Sordariomycetes</taxon>
        <taxon>Hypocreomycetidae</taxon>
        <taxon>Hypocreales</taxon>
        <taxon>Hypocreales incertae sedis</taxon>
        <taxon>Trichothecium</taxon>
    </lineage>
</organism>